<dbReference type="EMBL" id="OZ021735">
    <property type="protein sequence ID" value="CAK9310625.1"/>
    <property type="molecule type" value="Genomic_DNA"/>
</dbReference>
<reference evidence="4 5" key="1">
    <citation type="submission" date="2024-03" db="EMBL/GenBank/DDBJ databases">
        <authorList>
            <person name="Gkanogiannis A."/>
            <person name="Becerra Lopez-Lavalle L."/>
        </authorList>
    </citation>
    <scope>NUCLEOTIDE SEQUENCE [LARGE SCALE GENOMIC DNA]</scope>
</reference>
<dbReference type="PROSITE" id="PS50891">
    <property type="entry name" value="LOB"/>
    <property type="match status" value="1"/>
</dbReference>
<organism evidence="4 5">
    <name type="scientific">Citrullus colocynthis</name>
    <name type="common">colocynth</name>
    <dbReference type="NCBI Taxonomy" id="252529"/>
    <lineage>
        <taxon>Eukaryota</taxon>
        <taxon>Viridiplantae</taxon>
        <taxon>Streptophyta</taxon>
        <taxon>Embryophyta</taxon>
        <taxon>Tracheophyta</taxon>
        <taxon>Spermatophyta</taxon>
        <taxon>Magnoliopsida</taxon>
        <taxon>eudicotyledons</taxon>
        <taxon>Gunneridae</taxon>
        <taxon>Pentapetalae</taxon>
        <taxon>rosids</taxon>
        <taxon>fabids</taxon>
        <taxon>Cucurbitales</taxon>
        <taxon>Cucurbitaceae</taxon>
        <taxon>Benincaseae</taxon>
        <taxon>Citrullus</taxon>
    </lineage>
</organism>
<dbReference type="Pfam" id="PF03195">
    <property type="entry name" value="LOB"/>
    <property type="match status" value="1"/>
</dbReference>
<dbReference type="InterPro" id="IPR004883">
    <property type="entry name" value="LOB"/>
</dbReference>
<dbReference type="PANTHER" id="PTHR31301">
    <property type="entry name" value="LOB DOMAIN-CONTAINING PROTEIN 4-RELATED"/>
    <property type="match status" value="1"/>
</dbReference>
<sequence length="282" mass="31562">MSPINHHQHFSKSTSAAVTTTTSSNTTTQACAACKYQRRKCAPDCLLAPYFPHDRQRQFLNAHKLFGVSNITKIIKNLDPFEKEEAMRTIIFQSDVRSVDPVGGCYRIIRDLQRQIEYSKAELEIVLHQLAICKQQAAAAAAAAAILEADPMSGYGGIEHQFVEGYEGEGFVVGENEKGESLEDRDVEVWGIQDSCSSLQLKQAGSVHDFHDIKIDTNNNHLQQQLKFQHDHHPDLVHQSEEPTLKMDNVILKEDSDPIQQAQDQELKGAVDTLFTFPACDT</sequence>
<feature type="compositionally biased region" description="Low complexity" evidence="2">
    <location>
        <begin position="11"/>
        <end position="21"/>
    </location>
</feature>
<feature type="domain" description="LOB" evidence="3">
    <location>
        <begin position="29"/>
        <end position="130"/>
    </location>
</feature>
<name>A0ABP0XV94_9ROSI</name>
<protein>
    <recommendedName>
        <fullName evidence="3">LOB domain-containing protein</fullName>
    </recommendedName>
</protein>
<evidence type="ECO:0000256" key="2">
    <source>
        <dbReference type="SAM" id="MobiDB-lite"/>
    </source>
</evidence>
<dbReference type="PANTHER" id="PTHR31301:SF67">
    <property type="entry name" value="LOB DOMAIN-CONTAINING PROTEIN 22"/>
    <property type="match status" value="1"/>
</dbReference>
<evidence type="ECO:0000256" key="1">
    <source>
        <dbReference type="ARBA" id="ARBA00005474"/>
    </source>
</evidence>
<evidence type="ECO:0000313" key="4">
    <source>
        <dbReference type="EMBL" id="CAK9310625.1"/>
    </source>
</evidence>
<keyword evidence="5" id="KW-1185">Reference proteome</keyword>
<proteinExistence type="inferred from homology"/>
<dbReference type="Proteomes" id="UP001642487">
    <property type="component" value="Chromosome 1"/>
</dbReference>
<evidence type="ECO:0000313" key="5">
    <source>
        <dbReference type="Proteomes" id="UP001642487"/>
    </source>
</evidence>
<comment type="similarity">
    <text evidence="1">Belongs to the LOB domain-containing protein family.</text>
</comment>
<feature type="region of interest" description="Disordered" evidence="2">
    <location>
        <begin position="1"/>
        <end position="21"/>
    </location>
</feature>
<evidence type="ECO:0000259" key="3">
    <source>
        <dbReference type="PROSITE" id="PS50891"/>
    </source>
</evidence>
<feature type="compositionally biased region" description="Basic residues" evidence="2">
    <location>
        <begin position="1"/>
        <end position="10"/>
    </location>
</feature>
<accession>A0ABP0XV94</accession>
<gene>
    <name evidence="4" type="ORF">CITCOLO1_LOCUS2257</name>
</gene>